<accession>A0A286RIP7</accession>
<keyword evidence="3" id="KW-1185">Reference proteome</keyword>
<gene>
    <name evidence="2" type="ORF">THTE_3236</name>
</gene>
<evidence type="ECO:0000313" key="2">
    <source>
        <dbReference type="EMBL" id="ASV75838.1"/>
    </source>
</evidence>
<sequence>MLQLLRRGEPESLRRTQDTTTNLRPVNRTASMKLLSVALAD</sequence>
<dbReference type="Proteomes" id="UP000215086">
    <property type="component" value="Chromosome"/>
</dbReference>
<dbReference type="EMBL" id="CP018477">
    <property type="protein sequence ID" value="ASV75838.1"/>
    <property type="molecule type" value="Genomic_DNA"/>
</dbReference>
<proteinExistence type="predicted"/>
<feature type="compositionally biased region" description="Basic and acidic residues" evidence="1">
    <location>
        <begin position="1"/>
        <end position="17"/>
    </location>
</feature>
<feature type="compositionally biased region" description="Polar residues" evidence="1">
    <location>
        <begin position="18"/>
        <end position="27"/>
    </location>
</feature>
<feature type="region of interest" description="Disordered" evidence="1">
    <location>
        <begin position="1"/>
        <end position="27"/>
    </location>
</feature>
<name>A0A286RIP7_9BACT</name>
<reference evidence="2 3" key="1">
    <citation type="journal article" name="Front. Microbiol.">
        <title>Sugar Metabolism of the First Thermophilic Planctomycete Thermogutta terrifontis: Comparative Genomic and Transcriptomic Approaches.</title>
        <authorList>
            <person name="Elcheninov A.G."/>
            <person name="Menzel P."/>
            <person name="Gudbergsdottir S.R."/>
            <person name="Slesarev A.I."/>
            <person name="Kadnikov V.V."/>
            <person name="Krogh A."/>
            <person name="Bonch-Osmolovskaya E.A."/>
            <person name="Peng X."/>
            <person name="Kublanov I.V."/>
        </authorList>
    </citation>
    <scope>NUCLEOTIDE SEQUENCE [LARGE SCALE GENOMIC DNA]</scope>
    <source>
        <strain evidence="2 3">R1</strain>
    </source>
</reference>
<organism evidence="2 3">
    <name type="scientific">Thermogutta terrifontis</name>
    <dbReference type="NCBI Taxonomy" id="1331910"/>
    <lineage>
        <taxon>Bacteria</taxon>
        <taxon>Pseudomonadati</taxon>
        <taxon>Planctomycetota</taxon>
        <taxon>Planctomycetia</taxon>
        <taxon>Pirellulales</taxon>
        <taxon>Thermoguttaceae</taxon>
        <taxon>Thermogutta</taxon>
    </lineage>
</organism>
<evidence type="ECO:0000313" key="3">
    <source>
        <dbReference type="Proteomes" id="UP000215086"/>
    </source>
</evidence>
<evidence type="ECO:0000256" key="1">
    <source>
        <dbReference type="SAM" id="MobiDB-lite"/>
    </source>
</evidence>
<protein>
    <submittedName>
        <fullName evidence="2">Uncharacterized protein</fullName>
    </submittedName>
</protein>
<dbReference type="AlphaFoldDB" id="A0A286RIP7"/>
<dbReference type="KEGG" id="ttf:THTE_3236"/>